<evidence type="ECO:0000313" key="2">
    <source>
        <dbReference type="Proteomes" id="UP000805649"/>
    </source>
</evidence>
<dbReference type="EMBL" id="VUJX02000004">
    <property type="protein sequence ID" value="KAL0937361.1"/>
    <property type="molecule type" value="Genomic_DNA"/>
</dbReference>
<reference evidence="1 2" key="1">
    <citation type="journal article" date="2020" name="Phytopathology">
        <title>Genome Sequence Resources of Colletotrichum truncatum, C. plurivorum, C. musicola, and C. sojae: Four Species Pathogenic to Soybean (Glycine max).</title>
        <authorList>
            <person name="Rogerio F."/>
            <person name="Boufleur T.R."/>
            <person name="Ciampi-Guillardi M."/>
            <person name="Sukno S.A."/>
            <person name="Thon M.R."/>
            <person name="Massola Junior N.S."/>
            <person name="Baroncelli R."/>
        </authorList>
    </citation>
    <scope>NUCLEOTIDE SEQUENCE [LARGE SCALE GENOMIC DNA]</scope>
    <source>
        <strain evidence="1 2">CMES1059</strain>
    </source>
</reference>
<name>A0ACC3YZV4_COLTU</name>
<sequence length="61" mass="6945">MQQKTYNTRDSPVVTDLSTSPALSSLTMGERTGSRIVWKVWSYVLIPYVRLHYEPLGRVCG</sequence>
<organism evidence="1 2">
    <name type="scientific">Colletotrichum truncatum</name>
    <name type="common">Anthracnose fungus</name>
    <name type="synonym">Colletotrichum capsici</name>
    <dbReference type="NCBI Taxonomy" id="5467"/>
    <lineage>
        <taxon>Eukaryota</taxon>
        <taxon>Fungi</taxon>
        <taxon>Dikarya</taxon>
        <taxon>Ascomycota</taxon>
        <taxon>Pezizomycotina</taxon>
        <taxon>Sordariomycetes</taxon>
        <taxon>Hypocreomycetidae</taxon>
        <taxon>Glomerellales</taxon>
        <taxon>Glomerellaceae</taxon>
        <taxon>Colletotrichum</taxon>
        <taxon>Colletotrichum truncatum species complex</taxon>
    </lineage>
</organism>
<proteinExistence type="predicted"/>
<evidence type="ECO:0000313" key="1">
    <source>
        <dbReference type="EMBL" id="KAL0937361.1"/>
    </source>
</evidence>
<keyword evidence="2" id="KW-1185">Reference proteome</keyword>
<accession>A0ACC3YZV4</accession>
<protein>
    <submittedName>
        <fullName evidence="1">Uncharacterized protein</fullName>
    </submittedName>
</protein>
<comment type="caution">
    <text evidence="1">The sequence shown here is derived from an EMBL/GenBank/DDBJ whole genome shotgun (WGS) entry which is preliminary data.</text>
</comment>
<gene>
    <name evidence="1" type="ORF">CTRU02_207092</name>
</gene>
<dbReference type="Proteomes" id="UP000805649">
    <property type="component" value="Unassembled WGS sequence"/>
</dbReference>